<feature type="binding site" evidence="14">
    <location>
        <position position="146"/>
    </location>
    <ligand>
        <name>ATP</name>
        <dbReference type="ChEBI" id="CHEBI:30616"/>
    </ligand>
</feature>
<keyword evidence="8 13" id="KW-0548">Nucleotidyltransferase</keyword>
<organism evidence="16 17">
    <name type="scientific">Synergistes jonesii</name>
    <dbReference type="NCBI Taxonomy" id="2754"/>
    <lineage>
        <taxon>Bacteria</taxon>
        <taxon>Thermotogati</taxon>
        <taxon>Synergistota</taxon>
        <taxon>Synergistia</taxon>
        <taxon>Synergistales</taxon>
        <taxon>Synergistaceae</taxon>
        <taxon>Synergistes</taxon>
    </lineage>
</organism>
<feature type="binding site" evidence="14">
    <location>
        <position position="120"/>
    </location>
    <ligand>
        <name>ATP</name>
        <dbReference type="ChEBI" id="CHEBI:30616"/>
    </ligand>
</feature>
<comment type="function">
    <text evidence="13">Required for the formation of a threonylcarbamoyl group on adenosine at position 37 (t(6)A37) in tRNAs that read codons beginning with adenine.</text>
</comment>
<evidence type="ECO:0000256" key="5">
    <source>
        <dbReference type="ARBA" id="ARBA00022490"/>
    </source>
</evidence>
<comment type="subcellular location">
    <subcellularLocation>
        <location evidence="1 13">Cytoplasm</location>
    </subcellularLocation>
</comment>
<dbReference type="InterPro" id="IPR005145">
    <property type="entry name" value="Sua5_C"/>
</dbReference>
<dbReference type="InterPro" id="IPR017945">
    <property type="entry name" value="DHBP_synth_RibB-like_a/b_dom"/>
</dbReference>
<dbReference type="PANTHER" id="PTHR17490">
    <property type="entry name" value="SUA5"/>
    <property type="match status" value="1"/>
</dbReference>
<dbReference type="EC" id="2.7.7.87" evidence="3 13"/>
<feature type="binding site" evidence="14">
    <location>
        <position position="154"/>
    </location>
    <ligand>
        <name>ATP</name>
        <dbReference type="ChEBI" id="CHEBI:30616"/>
    </ligand>
</feature>
<evidence type="ECO:0000313" key="17">
    <source>
        <dbReference type="Proteomes" id="UP000027665"/>
    </source>
</evidence>
<dbReference type="Gene3D" id="3.90.870.10">
    <property type="entry name" value="DHBP synthase"/>
    <property type="match status" value="1"/>
</dbReference>
<dbReference type="Pfam" id="PF01300">
    <property type="entry name" value="Sua5_yciO_yrdC"/>
    <property type="match status" value="1"/>
</dbReference>
<dbReference type="GO" id="GO:0005737">
    <property type="term" value="C:cytoplasm"/>
    <property type="evidence" value="ECO:0007669"/>
    <property type="project" value="UniProtKB-SubCell"/>
</dbReference>
<dbReference type="Proteomes" id="UP000027665">
    <property type="component" value="Unassembled WGS sequence"/>
</dbReference>
<dbReference type="GO" id="GO:0000049">
    <property type="term" value="F:tRNA binding"/>
    <property type="evidence" value="ECO:0007669"/>
    <property type="project" value="TreeGrafter"/>
</dbReference>
<dbReference type="PANTHER" id="PTHR17490:SF16">
    <property type="entry name" value="THREONYLCARBAMOYL-AMP SYNTHASE"/>
    <property type="match status" value="1"/>
</dbReference>
<feature type="binding site" evidence="14">
    <location>
        <position position="198"/>
    </location>
    <ligand>
        <name>ATP</name>
        <dbReference type="ChEBI" id="CHEBI:30616"/>
    </ligand>
</feature>
<dbReference type="PIRSF" id="PIRSF004930">
    <property type="entry name" value="Tln_factor_SUA5"/>
    <property type="match status" value="1"/>
</dbReference>
<keyword evidence="7 13" id="KW-0819">tRNA processing</keyword>
<evidence type="ECO:0000256" key="4">
    <source>
        <dbReference type="ARBA" id="ARBA00015492"/>
    </source>
</evidence>
<dbReference type="Pfam" id="PF03481">
    <property type="entry name" value="Sua5_C"/>
    <property type="match status" value="1"/>
</dbReference>
<dbReference type="NCBIfam" id="TIGR00057">
    <property type="entry name" value="L-threonylcarbamoyladenylate synthase"/>
    <property type="match status" value="1"/>
</dbReference>
<evidence type="ECO:0000256" key="7">
    <source>
        <dbReference type="ARBA" id="ARBA00022694"/>
    </source>
</evidence>
<feature type="binding site" evidence="14">
    <location>
        <position position="62"/>
    </location>
    <ligand>
        <name>ATP</name>
        <dbReference type="ChEBI" id="CHEBI:30616"/>
    </ligand>
</feature>
<feature type="binding site" evidence="14">
    <location>
        <position position="124"/>
    </location>
    <ligand>
        <name>L-threonine</name>
        <dbReference type="ChEBI" id="CHEBI:57926"/>
    </ligand>
</feature>
<evidence type="ECO:0000256" key="13">
    <source>
        <dbReference type="PIRNR" id="PIRNR004930"/>
    </source>
</evidence>
<dbReference type="GO" id="GO:0006450">
    <property type="term" value="P:regulation of translational fidelity"/>
    <property type="evidence" value="ECO:0007669"/>
    <property type="project" value="TreeGrafter"/>
</dbReference>
<feature type="binding site" evidence="14">
    <location>
        <position position="235"/>
    </location>
    <ligand>
        <name>ATP</name>
        <dbReference type="ChEBI" id="CHEBI:30616"/>
    </ligand>
</feature>
<feature type="binding site" evidence="14">
    <location>
        <position position="184"/>
    </location>
    <ligand>
        <name>L-threonine</name>
        <dbReference type="ChEBI" id="CHEBI:57926"/>
    </ligand>
</feature>
<accession>A0A073IQV3</accession>
<evidence type="ECO:0000256" key="10">
    <source>
        <dbReference type="ARBA" id="ARBA00022840"/>
    </source>
</evidence>
<comment type="similarity">
    <text evidence="2 13">Belongs to the SUA5 family.</text>
</comment>
<protein>
    <recommendedName>
        <fullName evidence="4 13">Threonylcarbamoyl-AMP synthase</fullName>
        <shortName evidence="13">TC-AMP synthase</shortName>
        <ecNumber evidence="3 13">2.7.7.87</ecNumber>
    </recommendedName>
    <alternativeName>
        <fullName evidence="11 13">L-threonylcarbamoyladenylate synthase</fullName>
    </alternativeName>
</protein>
<evidence type="ECO:0000259" key="15">
    <source>
        <dbReference type="PROSITE" id="PS51163"/>
    </source>
</evidence>
<evidence type="ECO:0000256" key="11">
    <source>
        <dbReference type="ARBA" id="ARBA00029774"/>
    </source>
</evidence>
<keyword evidence="6 13" id="KW-0808">Transferase</keyword>
<feature type="binding site" evidence="14">
    <location>
        <position position="144"/>
    </location>
    <ligand>
        <name>ATP</name>
        <dbReference type="ChEBI" id="CHEBI:30616"/>
    </ligand>
</feature>
<comment type="caution">
    <text evidence="16">The sequence shown here is derived from an EMBL/GenBank/DDBJ whole genome shotgun (WGS) entry which is preliminary data.</text>
</comment>
<sequence>MEARVSAKIASLSAEQLKLVEKGARIIRRGGLVAFPTETVYGLGADALNTDAVAAIYEAKGRPSDNPLILHVSSIAMAEGVVEINARARILMEKFWPGPLSLVLTAKDVVPSRTRGGLSTAAVRMPDAAIALALIEKSGLPIAAPSANVSGRPSPTDAETVRSDIGAKIPLVIDGGDTRFGVESTVIDMTAGSAVLLRPGGLSKEAIEGALGEEVLLPQDQNIIRRSPGTRYRHYAPSLPLVLCCAQDVPKGARRWAWMGISEPQGEPCAQMIFKDKAEYAKELFRALRALEKSGAEIIYAETPDETGIGRALKDRLLRASGK</sequence>
<reference evidence="16 17" key="1">
    <citation type="submission" date="2014-04" db="EMBL/GenBank/DDBJ databases">
        <title>Draft Genome Sequence of Synergistes jonesii.</title>
        <authorList>
            <person name="Coil D.A."/>
            <person name="Eisen J.A."/>
            <person name="Holland-Moritz H.E."/>
        </authorList>
    </citation>
    <scope>NUCLEOTIDE SEQUENCE [LARGE SCALE GENOMIC DNA]</scope>
    <source>
        <strain evidence="16 17">78-1</strain>
    </source>
</reference>
<feature type="binding site" evidence="14">
    <location>
        <position position="66"/>
    </location>
    <ligand>
        <name>ATP</name>
        <dbReference type="ChEBI" id="CHEBI:30616"/>
    </ligand>
</feature>
<comment type="catalytic activity">
    <reaction evidence="12 13">
        <text>L-threonine + hydrogencarbonate + ATP = L-threonylcarbamoyladenylate + diphosphate + H2O</text>
        <dbReference type="Rhea" id="RHEA:36407"/>
        <dbReference type="ChEBI" id="CHEBI:15377"/>
        <dbReference type="ChEBI" id="CHEBI:17544"/>
        <dbReference type="ChEBI" id="CHEBI:30616"/>
        <dbReference type="ChEBI" id="CHEBI:33019"/>
        <dbReference type="ChEBI" id="CHEBI:57926"/>
        <dbReference type="ChEBI" id="CHEBI:73682"/>
        <dbReference type="EC" id="2.7.7.87"/>
    </reaction>
</comment>
<evidence type="ECO:0000256" key="8">
    <source>
        <dbReference type="ARBA" id="ARBA00022695"/>
    </source>
</evidence>
<keyword evidence="17" id="KW-1185">Reference proteome</keyword>
<evidence type="ECO:0000313" key="16">
    <source>
        <dbReference type="EMBL" id="KEJ91940.1"/>
    </source>
</evidence>
<evidence type="ECO:0000256" key="9">
    <source>
        <dbReference type="ARBA" id="ARBA00022741"/>
    </source>
</evidence>
<dbReference type="STRING" id="2754.EH55_06025"/>
<keyword evidence="5 13" id="KW-0963">Cytoplasm</keyword>
<dbReference type="EMBL" id="JMKI01000036">
    <property type="protein sequence ID" value="KEJ91940.1"/>
    <property type="molecule type" value="Genomic_DNA"/>
</dbReference>
<evidence type="ECO:0000256" key="3">
    <source>
        <dbReference type="ARBA" id="ARBA00012584"/>
    </source>
</evidence>
<evidence type="ECO:0000256" key="6">
    <source>
        <dbReference type="ARBA" id="ARBA00022679"/>
    </source>
</evidence>
<name>A0A073IQV3_9BACT</name>
<dbReference type="InterPro" id="IPR006070">
    <property type="entry name" value="Sua5-like_dom"/>
</dbReference>
<feature type="domain" description="YrdC-like" evidence="15">
    <location>
        <begin position="17"/>
        <end position="202"/>
    </location>
</feature>
<dbReference type="GO" id="GO:0008033">
    <property type="term" value="P:tRNA processing"/>
    <property type="evidence" value="ECO:0007669"/>
    <property type="project" value="UniProtKB-KW"/>
</dbReference>
<evidence type="ECO:0000256" key="2">
    <source>
        <dbReference type="ARBA" id="ARBA00007663"/>
    </source>
</evidence>
<dbReference type="GO" id="GO:0005524">
    <property type="term" value="F:ATP binding"/>
    <property type="evidence" value="ECO:0007669"/>
    <property type="project" value="UniProtKB-UniRule"/>
</dbReference>
<dbReference type="eggNOG" id="COG0009">
    <property type="taxonomic scope" value="Bacteria"/>
</dbReference>
<dbReference type="AlphaFoldDB" id="A0A073IQV3"/>
<evidence type="ECO:0000256" key="1">
    <source>
        <dbReference type="ARBA" id="ARBA00004496"/>
    </source>
</evidence>
<dbReference type="InterPro" id="IPR050156">
    <property type="entry name" value="TC-AMP_synthase_SUA5"/>
</dbReference>
<feature type="binding site" evidence="14">
    <location>
        <position position="39"/>
    </location>
    <ligand>
        <name>L-threonine</name>
        <dbReference type="ChEBI" id="CHEBI:57926"/>
    </ligand>
</feature>
<dbReference type="InterPro" id="IPR010923">
    <property type="entry name" value="T(6)A37_SUA5"/>
</dbReference>
<gene>
    <name evidence="16" type="ORF">EH55_06025</name>
</gene>
<evidence type="ECO:0000256" key="12">
    <source>
        <dbReference type="ARBA" id="ARBA00048366"/>
    </source>
</evidence>
<feature type="binding site" evidence="14">
    <location>
        <position position="71"/>
    </location>
    <ligand>
        <name>L-threonine</name>
        <dbReference type="ChEBI" id="CHEBI:57926"/>
    </ligand>
</feature>
<dbReference type="GO" id="GO:0061710">
    <property type="term" value="F:L-threonylcarbamoyladenylate synthase"/>
    <property type="evidence" value="ECO:0007669"/>
    <property type="project" value="UniProtKB-EC"/>
</dbReference>
<evidence type="ECO:0000256" key="14">
    <source>
        <dbReference type="PIRSR" id="PIRSR004930-1"/>
    </source>
</evidence>
<dbReference type="FunFam" id="3.90.870.10:FF:000009">
    <property type="entry name" value="Threonylcarbamoyl-AMP synthase, putative"/>
    <property type="match status" value="1"/>
</dbReference>
<keyword evidence="10 13" id="KW-0067">ATP-binding</keyword>
<dbReference type="Gene3D" id="3.40.50.11030">
    <property type="entry name" value="Threonylcarbamoyl-AMP synthase, C-terminal domain"/>
    <property type="match status" value="1"/>
</dbReference>
<dbReference type="PROSITE" id="PS51163">
    <property type="entry name" value="YRDC"/>
    <property type="match status" value="1"/>
</dbReference>
<dbReference type="InterPro" id="IPR038385">
    <property type="entry name" value="Sua5/YwlC_C"/>
</dbReference>
<dbReference type="SUPFAM" id="SSF55821">
    <property type="entry name" value="YrdC/RibB"/>
    <property type="match status" value="1"/>
</dbReference>
<dbReference type="GO" id="GO:0003725">
    <property type="term" value="F:double-stranded RNA binding"/>
    <property type="evidence" value="ECO:0007669"/>
    <property type="project" value="UniProtKB-UniRule"/>
</dbReference>
<keyword evidence="9 13" id="KW-0547">Nucleotide-binding</keyword>
<proteinExistence type="inferred from homology"/>